<dbReference type="InterPro" id="IPR041649">
    <property type="entry name" value="NepR"/>
</dbReference>
<gene>
    <name evidence="3" type="ORF">GCM10011491_25670</name>
</gene>
<evidence type="ECO:0000313" key="3">
    <source>
        <dbReference type="EMBL" id="GGA96152.1"/>
    </source>
</evidence>
<organism evidence="3 4">
    <name type="scientific">Brucella endophytica</name>
    <dbReference type="NCBI Taxonomy" id="1963359"/>
    <lineage>
        <taxon>Bacteria</taxon>
        <taxon>Pseudomonadati</taxon>
        <taxon>Pseudomonadota</taxon>
        <taxon>Alphaproteobacteria</taxon>
        <taxon>Hyphomicrobiales</taxon>
        <taxon>Brucellaceae</taxon>
        <taxon>Brucella/Ochrobactrum group</taxon>
        <taxon>Brucella</taxon>
    </lineage>
</organism>
<dbReference type="EMBL" id="BMHH01000009">
    <property type="protein sequence ID" value="GGA96152.1"/>
    <property type="molecule type" value="Genomic_DNA"/>
</dbReference>
<feature type="compositionally biased region" description="Basic and acidic residues" evidence="1">
    <location>
        <begin position="11"/>
        <end position="39"/>
    </location>
</feature>
<accession>A0A916WH00</accession>
<dbReference type="Proteomes" id="UP000646478">
    <property type="component" value="Unassembled WGS sequence"/>
</dbReference>
<feature type="domain" description="Anti-sigma factor NepR" evidence="2">
    <location>
        <begin position="42"/>
        <end position="76"/>
    </location>
</feature>
<evidence type="ECO:0000313" key="4">
    <source>
        <dbReference type="Proteomes" id="UP000646478"/>
    </source>
</evidence>
<evidence type="ECO:0000259" key="2">
    <source>
        <dbReference type="Pfam" id="PF18557"/>
    </source>
</evidence>
<feature type="region of interest" description="Disordered" evidence="1">
    <location>
        <begin position="75"/>
        <end position="96"/>
    </location>
</feature>
<name>A0A916WH00_9HYPH</name>
<reference evidence="3" key="1">
    <citation type="journal article" date="2014" name="Int. J. Syst. Evol. Microbiol.">
        <title>Complete genome sequence of Corynebacterium casei LMG S-19264T (=DSM 44701T), isolated from a smear-ripened cheese.</title>
        <authorList>
            <consortium name="US DOE Joint Genome Institute (JGI-PGF)"/>
            <person name="Walter F."/>
            <person name="Albersmeier A."/>
            <person name="Kalinowski J."/>
            <person name="Ruckert C."/>
        </authorList>
    </citation>
    <scope>NUCLEOTIDE SEQUENCE</scope>
    <source>
        <strain evidence="3">CGMCC 1.15082</strain>
    </source>
</reference>
<sequence>MRPVIGLGKNGWDKMSEKSNLRPRAETPDGKAAHGRDELGPNSEIGSKLKALYTSIQEETIPERFLDLLEKLDQAERGQSVSQPAEDAQINVPVME</sequence>
<dbReference type="AlphaFoldDB" id="A0A916WH00"/>
<proteinExistence type="predicted"/>
<comment type="caution">
    <text evidence="3">The sequence shown here is derived from an EMBL/GenBank/DDBJ whole genome shotgun (WGS) entry which is preliminary data.</text>
</comment>
<keyword evidence="4" id="KW-1185">Reference proteome</keyword>
<dbReference type="Pfam" id="PF18557">
    <property type="entry name" value="NepR"/>
    <property type="match status" value="1"/>
</dbReference>
<feature type="region of interest" description="Disordered" evidence="1">
    <location>
        <begin position="1"/>
        <end position="44"/>
    </location>
</feature>
<protein>
    <recommendedName>
        <fullName evidence="2">Anti-sigma factor NepR domain-containing protein</fullName>
    </recommendedName>
</protein>
<evidence type="ECO:0000256" key="1">
    <source>
        <dbReference type="SAM" id="MobiDB-lite"/>
    </source>
</evidence>
<reference evidence="3" key="2">
    <citation type="submission" date="2020-09" db="EMBL/GenBank/DDBJ databases">
        <authorList>
            <person name="Sun Q."/>
            <person name="Zhou Y."/>
        </authorList>
    </citation>
    <scope>NUCLEOTIDE SEQUENCE</scope>
    <source>
        <strain evidence="3">CGMCC 1.15082</strain>
    </source>
</reference>